<reference evidence="1 2" key="1">
    <citation type="journal article" date="2011" name="Stand. Genomic Sci.">
        <title>High quality draft genome sequence of Segniliparus rugosus CDC 945(T)= (ATCC BAA-974(T)).</title>
        <authorList>
            <person name="Earl A.M."/>
            <person name="Desjardins C.A."/>
            <person name="Fitzgerald M.G."/>
            <person name="Arachchi H.M."/>
            <person name="Zeng Q."/>
            <person name="Mehta T."/>
            <person name="Griggs A."/>
            <person name="Birren B.W."/>
            <person name="Toney N.C."/>
            <person name="Carr J."/>
            <person name="Posey J."/>
            <person name="Butler W.R."/>
        </authorList>
    </citation>
    <scope>NUCLEOTIDE SEQUENCE [LARGE SCALE GENOMIC DNA]</scope>
    <source>
        <strain evidence="2">ATCC BAA-974 / DSM 45345 / CCUG 50838 / CIP 108380 / JCM 13579 / CDC 945</strain>
    </source>
</reference>
<dbReference type="STRING" id="679197.HMPREF9336_00723"/>
<proteinExistence type="predicted"/>
<comment type="caution">
    <text evidence="1">The sequence shown here is derived from an EMBL/GenBank/DDBJ whole genome shotgun (WGS) entry which is preliminary data.</text>
</comment>
<dbReference type="EMBL" id="ACZI02000003">
    <property type="protein sequence ID" value="EFV14430.1"/>
    <property type="molecule type" value="Genomic_DNA"/>
</dbReference>
<accession>E5XMK3</accession>
<name>E5XMK3_SEGRC</name>
<organism evidence="1 2">
    <name type="scientific">Segniliparus rugosus (strain ATCC BAA-974 / DSM 45345 / CCUG 50838 / CIP 108380 / JCM 13579 / CDC 945)</name>
    <dbReference type="NCBI Taxonomy" id="679197"/>
    <lineage>
        <taxon>Bacteria</taxon>
        <taxon>Bacillati</taxon>
        <taxon>Actinomycetota</taxon>
        <taxon>Actinomycetes</taxon>
        <taxon>Mycobacteriales</taxon>
        <taxon>Segniliparaceae</taxon>
        <taxon>Segniliparus</taxon>
    </lineage>
</organism>
<evidence type="ECO:0000313" key="2">
    <source>
        <dbReference type="Proteomes" id="UP000004816"/>
    </source>
</evidence>
<dbReference type="eggNOG" id="COG3266">
    <property type="taxonomic scope" value="Bacteria"/>
</dbReference>
<sequence>MTAALGFAAVACTEGSASPARPPQSPAPKLLPNEQRAVFPGSRLVGWCGAPGGTALGRLTGDLDPESLPASVAESARRMLDQIAPYAVPEGPQTMPTLELIATVATASPGADGMFRIRHSDSVVAAYLAAARSVRGLLLLNIQPGRSSFLDEVKAYERFLREPEVGVALDPEWAVTEGKPGDEFGSTTGGDIDAVAAYLADLVAQNDLPEKVLVYHQVAPAVVASEEDLRRHDGVAIVKSVDGIGAPADKRYTWDLLMATKPDHVLPGFKLFYDEDVQTGKTLMSPQDVLALDPVPLYVMYE</sequence>
<gene>
    <name evidence="1" type="ORF">HMPREF9336_00723</name>
</gene>
<keyword evidence="2" id="KW-1185">Reference proteome</keyword>
<dbReference type="Proteomes" id="UP000004816">
    <property type="component" value="Unassembled WGS sequence"/>
</dbReference>
<protein>
    <recommendedName>
        <fullName evidence="3">Lipoprotein</fullName>
    </recommendedName>
</protein>
<evidence type="ECO:0000313" key="1">
    <source>
        <dbReference type="EMBL" id="EFV14430.1"/>
    </source>
</evidence>
<evidence type="ECO:0008006" key="3">
    <source>
        <dbReference type="Google" id="ProtNLM"/>
    </source>
</evidence>
<dbReference type="AlphaFoldDB" id="E5XMK3"/>
<dbReference type="HOGENOM" id="CLU_037716_1_0_11"/>